<evidence type="ECO:0000313" key="2">
    <source>
        <dbReference type="Proteomes" id="UP000799770"/>
    </source>
</evidence>
<gene>
    <name evidence="1" type="ORF">BDV96DRAFT_595435</name>
</gene>
<proteinExistence type="predicted"/>
<evidence type="ECO:0000313" key="1">
    <source>
        <dbReference type="EMBL" id="KAF2119812.1"/>
    </source>
</evidence>
<organism evidence="1 2">
    <name type="scientific">Lophiotrema nucula</name>
    <dbReference type="NCBI Taxonomy" id="690887"/>
    <lineage>
        <taxon>Eukaryota</taxon>
        <taxon>Fungi</taxon>
        <taxon>Dikarya</taxon>
        <taxon>Ascomycota</taxon>
        <taxon>Pezizomycotina</taxon>
        <taxon>Dothideomycetes</taxon>
        <taxon>Pleosporomycetidae</taxon>
        <taxon>Pleosporales</taxon>
        <taxon>Lophiotremataceae</taxon>
        <taxon>Lophiotrema</taxon>
    </lineage>
</organism>
<dbReference type="Proteomes" id="UP000799770">
    <property type="component" value="Unassembled WGS sequence"/>
</dbReference>
<reference evidence="1" key="1">
    <citation type="journal article" date="2020" name="Stud. Mycol.">
        <title>101 Dothideomycetes genomes: a test case for predicting lifestyles and emergence of pathogens.</title>
        <authorList>
            <person name="Haridas S."/>
            <person name="Albert R."/>
            <person name="Binder M."/>
            <person name="Bloem J."/>
            <person name="Labutti K."/>
            <person name="Salamov A."/>
            <person name="Andreopoulos B."/>
            <person name="Baker S."/>
            <person name="Barry K."/>
            <person name="Bills G."/>
            <person name="Bluhm B."/>
            <person name="Cannon C."/>
            <person name="Castanera R."/>
            <person name="Culley D."/>
            <person name="Daum C."/>
            <person name="Ezra D."/>
            <person name="Gonzalez J."/>
            <person name="Henrissat B."/>
            <person name="Kuo A."/>
            <person name="Liang C."/>
            <person name="Lipzen A."/>
            <person name="Lutzoni F."/>
            <person name="Magnuson J."/>
            <person name="Mondo S."/>
            <person name="Nolan M."/>
            <person name="Ohm R."/>
            <person name="Pangilinan J."/>
            <person name="Park H.-J."/>
            <person name="Ramirez L."/>
            <person name="Alfaro M."/>
            <person name="Sun H."/>
            <person name="Tritt A."/>
            <person name="Yoshinaga Y."/>
            <person name="Zwiers L.-H."/>
            <person name="Turgeon B."/>
            <person name="Goodwin S."/>
            <person name="Spatafora J."/>
            <person name="Crous P."/>
            <person name="Grigoriev I."/>
        </authorList>
    </citation>
    <scope>NUCLEOTIDE SEQUENCE</scope>
    <source>
        <strain evidence="1">CBS 627.86</strain>
    </source>
</reference>
<keyword evidence="2" id="KW-1185">Reference proteome</keyword>
<accession>A0A6A5ZJP1</accession>
<dbReference type="AlphaFoldDB" id="A0A6A5ZJP1"/>
<name>A0A6A5ZJP1_9PLEO</name>
<protein>
    <submittedName>
        <fullName evidence="1">Uncharacterized protein</fullName>
    </submittedName>
</protein>
<sequence length="215" mass="23529">MPVSATVVIAIVESFTNGPILSTARRNMSGMAVPVTTLSDTATTLELPEGEQPIHIYSLPHKPNLNDATSRNAQRLEAQLAPSILEDSLAPRSPFTTCAQSALCDPRHPNSDFPIRVPLFGSATKPGRLGRQEETIRWRRSAYRPDGGNGRTCSQCMSILVSSQWAANMLTACRKPVATLEPAADPFLCWVLRSVLVLILPTHTSNTWEWGRLLL</sequence>
<dbReference type="EMBL" id="ML977314">
    <property type="protein sequence ID" value="KAF2119812.1"/>
    <property type="molecule type" value="Genomic_DNA"/>
</dbReference>